<dbReference type="OrthoDB" id="5430750at2759"/>
<reference evidence="7 8" key="1">
    <citation type="journal article" date="2017" name="G3 (Bethesda)">
        <title>First Draft Genome Sequence of the Pathogenic Fungus Lomentospora prolificans (Formerly Scedosporium prolificans).</title>
        <authorList>
            <person name="Luo R."/>
            <person name="Zimin A."/>
            <person name="Workman R."/>
            <person name="Fan Y."/>
            <person name="Pertea G."/>
            <person name="Grossman N."/>
            <person name="Wear M.P."/>
            <person name="Jia B."/>
            <person name="Miller H."/>
            <person name="Casadevall A."/>
            <person name="Timp W."/>
            <person name="Zhang S.X."/>
            <person name="Salzberg S.L."/>
        </authorList>
    </citation>
    <scope>NUCLEOTIDE SEQUENCE [LARGE SCALE GENOMIC DNA]</scope>
    <source>
        <strain evidence="7 8">JHH-5317</strain>
    </source>
</reference>
<evidence type="ECO:0000256" key="3">
    <source>
        <dbReference type="ARBA" id="ARBA00022989"/>
    </source>
</evidence>
<dbReference type="Proteomes" id="UP000233524">
    <property type="component" value="Unassembled WGS sequence"/>
</dbReference>
<dbReference type="GO" id="GO:0015087">
    <property type="term" value="F:cobalt ion transmembrane transporter activity"/>
    <property type="evidence" value="ECO:0007669"/>
    <property type="project" value="TreeGrafter"/>
</dbReference>
<feature type="region of interest" description="Disordered" evidence="5">
    <location>
        <begin position="1"/>
        <end position="54"/>
    </location>
</feature>
<comment type="caution">
    <text evidence="7">The sequence shown here is derived from an EMBL/GenBank/DDBJ whole genome shotgun (WGS) entry which is preliminary data.</text>
</comment>
<evidence type="ECO:0000256" key="1">
    <source>
        <dbReference type="ARBA" id="ARBA00004651"/>
    </source>
</evidence>
<organism evidence="7 8">
    <name type="scientific">Lomentospora prolificans</name>
    <dbReference type="NCBI Taxonomy" id="41688"/>
    <lineage>
        <taxon>Eukaryota</taxon>
        <taxon>Fungi</taxon>
        <taxon>Dikarya</taxon>
        <taxon>Ascomycota</taxon>
        <taxon>Pezizomycotina</taxon>
        <taxon>Sordariomycetes</taxon>
        <taxon>Hypocreomycetidae</taxon>
        <taxon>Microascales</taxon>
        <taxon>Microascaceae</taxon>
        <taxon>Lomentospora</taxon>
    </lineage>
</organism>
<dbReference type="GO" id="GO:0005886">
    <property type="term" value="C:plasma membrane"/>
    <property type="evidence" value="ECO:0007669"/>
    <property type="project" value="UniProtKB-SubCell"/>
</dbReference>
<keyword evidence="4 6" id="KW-0472">Membrane</keyword>
<dbReference type="GO" id="GO:0050897">
    <property type="term" value="F:cobalt ion binding"/>
    <property type="evidence" value="ECO:0007669"/>
    <property type="project" value="TreeGrafter"/>
</dbReference>
<feature type="transmembrane region" description="Helical" evidence="6">
    <location>
        <begin position="595"/>
        <end position="618"/>
    </location>
</feature>
<evidence type="ECO:0000256" key="6">
    <source>
        <dbReference type="SAM" id="Phobius"/>
    </source>
</evidence>
<name>A0A2N3NJK8_9PEZI</name>
<keyword evidence="2 6" id="KW-0812">Transmembrane</keyword>
<evidence type="ECO:0000256" key="4">
    <source>
        <dbReference type="ARBA" id="ARBA00023136"/>
    </source>
</evidence>
<evidence type="ECO:0000313" key="8">
    <source>
        <dbReference type="Proteomes" id="UP000233524"/>
    </source>
</evidence>
<dbReference type="InParanoid" id="A0A2N3NJK8"/>
<dbReference type="Pfam" id="PF01544">
    <property type="entry name" value="CorA"/>
    <property type="match status" value="1"/>
</dbReference>
<dbReference type="SUPFAM" id="SSF144083">
    <property type="entry name" value="Magnesium transport protein CorA, transmembrane region"/>
    <property type="match status" value="1"/>
</dbReference>
<dbReference type="PANTHER" id="PTHR46494">
    <property type="entry name" value="CORA FAMILY METAL ION TRANSPORTER (EUROFUNG)"/>
    <property type="match status" value="1"/>
</dbReference>
<dbReference type="InterPro" id="IPR045863">
    <property type="entry name" value="CorA_TM1_TM2"/>
</dbReference>
<dbReference type="PANTHER" id="PTHR46494:SF1">
    <property type="entry name" value="CORA FAMILY METAL ION TRANSPORTER (EUROFUNG)"/>
    <property type="match status" value="1"/>
</dbReference>
<sequence>MALEPDNFQAVSTTATPTQAIGSTPEPGADVIIDMENPPRAAGGSEKKSALEAVESLPTEDGEYLSDSETIPDPPCTTTVLQQFSVVDQRNRLRRHTKYRDPWIEQDEEHIKVLNRLRRWKLAQDGGVWGKAKARFSRNPTQARRPSDDQLEKLVLHYFPTPGEFTVRIVDFYANCSKKYEVSLVTCLENFLEKKPEGVHVRWIYAPVGPNIVSSCIDDLFRKAGKTNQTTVMGTGRKAWPYLSIEALSFRHRNNYRQMRDIHDILSEDTPVNQDLRMRLNRRNAETIGKSILAKDLEWRCEHLGMTADFWELVRTRIPYHLTQMSTQETTGGAKDIVNPMTAGHIYQTLWTHPSYKNGQLLRSMVWNYHRPDGMLLTVGMPCDVEYLDKDFDAWLSQSRKRRDGNEDASVFAFLYKRFKNSGTRDWPEKTVDYFLIYLLTEIAVAPHNIRQGRAMTRLTVAYKQVVEKLKLRRYDRFRRHESIRLVRDFLTCQDELTCICNVLRGRMTLLTNLEKFLVDNEANAPERDPDYKPSPTECESALERVQWAIPLVKEQLEVCEALLVDLRISTEALFQLKSIEQNELAIVAESQNKAILVFTAVTVIFLPLSFFTSYFGMNLNGLEDPNKTEAWFWQS</sequence>
<dbReference type="AlphaFoldDB" id="A0A2N3NJK8"/>
<evidence type="ECO:0000256" key="2">
    <source>
        <dbReference type="ARBA" id="ARBA00022692"/>
    </source>
</evidence>
<protein>
    <submittedName>
        <fullName evidence="7">Uncharacterized protein</fullName>
    </submittedName>
</protein>
<proteinExistence type="predicted"/>
<comment type="subcellular location">
    <subcellularLocation>
        <location evidence="1">Cell membrane</location>
        <topology evidence="1">Multi-pass membrane protein</topology>
    </subcellularLocation>
</comment>
<dbReference type="InterPro" id="IPR002523">
    <property type="entry name" value="MgTranspt_CorA/ZnTranspt_ZntB"/>
</dbReference>
<feature type="compositionally biased region" description="Polar residues" evidence="5">
    <location>
        <begin position="9"/>
        <end position="22"/>
    </location>
</feature>
<dbReference type="VEuPathDB" id="FungiDB:jhhlp_000740"/>
<evidence type="ECO:0000256" key="5">
    <source>
        <dbReference type="SAM" id="MobiDB-lite"/>
    </source>
</evidence>
<accession>A0A2N3NJK8</accession>
<dbReference type="Gene3D" id="1.20.58.340">
    <property type="entry name" value="Magnesium transport protein CorA, transmembrane region"/>
    <property type="match status" value="1"/>
</dbReference>
<keyword evidence="3 6" id="KW-1133">Transmembrane helix</keyword>
<dbReference type="STRING" id="41688.A0A2N3NJK8"/>
<keyword evidence="8" id="KW-1185">Reference proteome</keyword>
<dbReference type="GO" id="GO:0000287">
    <property type="term" value="F:magnesium ion binding"/>
    <property type="evidence" value="ECO:0007669"/>
    <property type="project" value="TreeGrafter"/>
</dbReference>
<dbReference type="EMBL" id="NLAX01000003">
    <property type="protein sequence ID" value="PKS12532.1"/>
    <property type="molecule type" value="Genomic_DNA"/>
</dbReference>
<dbReference type="GO" id="GO:0015095">
    <property type="term" value="F:magnesium ion transmembrane transporter activity"/>
    <property type="evidence" value="ECO:0007669"/>
    <property type="project" value="TreeGrafter"/>
</dbReference>
<gene>
    <name evidence="7" type="ORF">jhhlp_000740</name>
</gene>
<evidence type="ECO:0000313" key="7">
    <source>
        <dbReference type="EMBL" id="PKS12532.1"/>
    </source>
</evidence>